<dbReference type="PANTHER" id="PTHR13789">
    <property type="entry name" value="MONOOXYGENASE"/>
    <property type="match status" value="1"/>
</dbReference>
<reference evidence="7" key="2">
    <citation type="submission" date="2021-02" db="EMBL/GenBank/DDBJ databases">
        <title>Aspergillus chevalieri M1 genome sequence.</title>
        <authorList>
            <person name="Kadooka C."/>
            <person name="Mori K."/>
            <person name="Futagami T."/>
        </authorList>
    </citation>
    <scope>NUCLEOTIDE SEQUENCE</scope>
    <source>
        <strain evidence="7">M1</strain>
    </source>
</reference>
<protein>
    <recommendedName>
        <fullName evidence="6">FAD-binding domain-containing protein</fullName>
    </recommendedName>
</protein>
<sequence>MLVTQGHQLAAVRMEVDGVNIARAKPVIIEKLIRHDNGTGDGQDVDLSSYIEQWGYMGPLLMAYYNFYRMDMYAMLMEFATGPGKAEPRALRLHHACASVDYDTGRVTFLNGVTATHDLIVGADSIGVSSSAPRTSASINQYALTVRRPPHPRIFLGKKRETSTSYHRIIPTSEIHRLNLSTPPRNGLEYWGGQGLDKIIAAACRNGDIHSFYTFFPLTNSSSAGEGWNFAGTREQLQAPFSKLDPTLRALFDHAVDIKPWNLCVHSLYPYWTKGRTCIMGDAARSMLPDQSQGACQAIEDAAALEIIFGPLYSYTTDVGAGLRLYEQIWKPRTSKVQAASARARVDLSERIDFSSQKGSKLYEVADKNKKLTIEV</sequence>
<dbReference type="RefSeq" id="XP_043135445.1">
    <property type="nucleotide sequence ID" value="XM_043277580.1"/>
</dbReference>
<evidence type="ECO:0000256" key="3">
    <source>
        <dbReference type="ARBA" id="ARBA00022827"/>
    </source>
</evidence>
<keyword evidence="8" id="KW-1185">Reference proteome</keyword>
<dbReference type="SUPFAM" id="SSF54373">
    <property type="entry name" value="FAD-linked reductases, C-terminal domain"/>
    <property type="match status" value="1"/>
</dbReference>
<dbReference type="InterPro" id="IPR050493">
    <property type="entry name" value="FAD-dep_Monooxygenase_BioMet"/>
</dbReference>
<dbReference type="Gene3D" id="3.50.50.60">
    <property type="entry name" value="FAD/NAD(P)-binding domain"/>
    <property type="match status" value="1"/>
</dbReference>
<gene>
    <name evidence="7" type="ORF">ACHE_30910A</name>
</gene>
<dbReference type="GeneID" id="66981282"/>
<comment type="similarity">
    <text evidence="1">Belongs to the paxM FAD-dependent monooxygenase family.</text>
</comment>
<accession>A0A7R7VLI9</accession>
<dbReference type="SUPFAM" id="SSF51905">
    <property type="entry name" value="FAD/NAD(P)-binding domain"/>
    <property type="match status" value="1"/>
</dbReference>
<evidence type="ECO:0000259" key="6">
    <source>
        <dbReference type="Pfam" id="PF01494"/>
    </source>
</evidence>
<dbReference type="AlphaFoldDB" id="A0A7R7VLI9"/>
<dbReference type="GO" id="GO:0004497">
    <property type="term" value="F:monooxygenase activity"/>
    <property type="evidence" value="ECO:0007669"/>
    <property type="project" value="UniProtKB-KW"/>
</dbReference>
<evidence type="ECO:0000256" key="2">
    <source>
        <dbReference type="ARBA" id="ARBA00022630"/>
    </source>
</evidence>
<evidence type="ECO:0000256" key="1">
    <source>
        <dbReference type="ARBA" id="ARBA00007992"/>
    </source>
</evidence>
<keyword evidence="4" id="KW-0560">Oxidoreductase</keyword>
<dbReference type="Pfam" id="PF01494">
    <property type="entry name" value="FAD_binding_3"/>
    <property type="match status" value="1"/>
</dbReference>
<dbReference type="PANTHER" id="PTHR13789:SF172">
    <property type="entry name" value="HYDROXYLASE, PUTATIVE (AFU_ORTHOLOGUE AFUA_1G12410)-RELATED"/>
    <property type="match status" value="1"/>
</dbReference>
<keyword evidence="5" id="KW-0503">Monooxygenase</keyword>
<dbReference type="InterPro" id="IPR036188">
    <property type="entry name" value="FAD/NAD-bd_sf"/>
</dbReference>
<dbReference type="Proteomes" id="UP000637239">
    <property type="component" value="Chromosome 3"/>
</dbReference>
<organism evidence="7 8">
    <name type="scientific">Aspergillus chevalieri</name>
    <name type="common">Eurotium chevalieri</name>
    <dbReference type="NCBI Taxonomy" id="182096"/>
    <lineage>
        <taxon>Eukaryota</taxon>
        <taxon>Fungi</taxon>
        <taxon>Dikarya</taxon>
        <taxon>Ascomycota</taxon>
        <taxon>Pezizomycotina</taxon>
        <taxon>Eurotiomycetes</taxon>
        <taxon>Eurotiomycetidae</taxon>
        <taxon>Eurotiales</taxon>
        <taxon>Aspergillaceae</taxon>
        <taxon>Aspergillus</taxon>
        <taxon>Aspergillus subgen. Aspergillus</taxon>
    </lineage>
</organism>
<evidence type="ECO:0000256" key="5">
    <source>
        <dbReference type="ARBA" id="ARBA00023033"/>
    </source>
</evidence>
<dbReference type="InterPro" id="IPR002938">
    <property type="entry name" value="FAD-bd"/>
</dbReference>
<evidence type="ECO:0000313" key="8">
    <source>
        <dbReference type="Proteomes" id="UP000637239"/>
    </source>
</evidence>
<dbReference type="GO" id="GO:0071949">
    <property type="term" value="F:FAD binding"/>
    <property type="evidence" value="ECO:0007669"/>
    <property type="project" value="InterPro"/>
</dbReference>
<evidence type="ECO:0000256" key="4">
    <source>
        <dbReference type="ARBA" id="ARBA00023002"/>
    </source>
</evidence>
<reference evidence="7" key="1">
    <citation type="submission" date="2021-01" db="EMBL/GenBank/DDBJ databases">
        <authorList>
            <consortium name="Aspergillus chevalieri M1 genome sequencing consortium"/>
            <person name="Kazuki M."/>
            <person name="Futagami T."/>
        </authorList>
    </citation>
    <scope>NUCLEOTIDE SEQUENCE</scope>
    <source>
        <strain evidence="7">M1</strain>
    </source>
</reference>
<keyword evidence="2" id="KW-0285">Flavoprotein</keyword>
<proteinExistence type="inferred from homology"/>
<feature type="domain" description="FAD-binding" evidence="6">
    <location>
        <begin position="271"/>
        <end position="314"/>
    </location>
</feature>
<keyword evidence="3" id="KW-0274">FAD</keyword>
<evidence type="ECO:0000313" key="7">
    <source>
        <dbReference type="EMBL" id="BCR86923.1"/>
    </source>
</evidence>
<dbReference type="KEGG" id="ache:ACHE_30910A"/>
<name>A0A7R7VLI9_ASPCH</name>
<dbReference type="EMBL" id="AP024418">
    <property type="protein sequence ID" value="BCR86923.1"/>
    <property type="molecule type" value="Genomic_DNA"/>
</dbReference>